<proteinExistence type="predicted"/>
<evidence type="ECO:0000256" key="1">
    <source>
        <dbReference type="SAM" id="MobiDB-lite"/>
    </source>
</evidence>
<dbReference type="Gene3D" id="3.30.530.20">
    <property type="match status" value="1"/>
</dbReference>
<feature type="region of interest" description="Disordered" evidence="1">
    <location>
        <begin position="1"/>
        <end position="21"/>
    </location>
</feature>
<comment type="caution">
    <text evidence="2">The sequence shown here is derived from an EMBL/GenBank/DDBJ whole genome shotgun (WGS) entry which is preliminary data.</text>
</comment>
<organism evidence="2 3">
    <name type="scientific">Durusdinium trenchii</name>
    <dbReference type="NCBI Taxonomy" id="1381693"/>
    <lineage>
        <taxon>Eukaryota</taxon>
        <taxon>Sar</taxon>
        <taxon>Alveolata</taxon>
        <taxon>Dinophyceae</taxon>
        <taxon>Suessiales</taxon>
        <taxon>Symbiodiniaceae</taxon>
        <taxon>Durusdinium</taxon>
    </lineage>
</organism>
<dbReference type="EMBL" id="CAXAMM010016781">
    <property type="protein sequence ID" value="CAK9039806.1"/>
    <property type="molecule type" value="Genomic_DNA"/>
</dbReference>
<gene>
    <name evidence="2" type="ORF">SCF082_LOCUS23254</name>
</gene>
<dbReference type="SUPFAM" id="SSF55961">
    <property type="entry name" value="Bet v1-like"/>
    <property type="match status" value="1"/>
</dbReference>
<evidence type="ECO:0000313" key="2">
    <source>
        <dbReference type="EMBL" id="CAK9039806.1"/>
    </source>
</evidence>
<reference evidence="2 3" key="1">
    <citation type="submission" date="2024-02" db="EMBL/GenBank/DDBJ databases">
        <authorList>
            <person name="Chen Y."/>
            <person name="Shah S."/>
            <person name="Dougan E. K."/>
            <person name="Thang M."/>
            <person name="Chan C."/>
        </authorList>
    </citation>
    <scope>NUCLEOTIDE SEQUENCE [LARGE SCALE GENOMIC DNA]</scope>
</reference>
<sequence>MGSGASTSREPEEESEGVASAAAALLSGASLEALSLDQRAALEQVKSLLEEDGWRKGNRRKGVNVHFKYSGEAGLNYVCSTCRVPDSAAAMFEDFNQGKAQQRYNEVCRHEEVLQVLEQPAPLGYERMVVGIYQMPSPMKDREFLWREWAALLPTEDGGQLYVSVAMTPSPEEEAAILPPNDKFVRGHLHLAATLARQEPGSAEVSAASVIMGDVRGSMPKAVQNMVAGNASSYLINFRDAHSR</sequence>
<keyword evidence="2" id="KW-0418">Kinase</keyword>
<dbReference type="InterPro" id="IPR023393">
    <property type="entry name" value="START-like_dom_sf"/>
</dbReference>
<accession>A0ABP0LKU5</accession>
<dbReference type="GO" id="GO:0016301">
    <property type="term" value="F:kinase activity"/>
    <property type="evidence" value="ECO:0007669"/>
    <property type="project" value="UniProtKB-KW"/>
</dbReference>
<dbReference type="CDD" id="cd00177">
    <property type="entry name" value="START"/>
    <property type="match status" value="1"/>
</dbReference>
<evidence type="ECO:0000313" key="3">
    <source>
        <dbReference type="Proteomes" id="UP001642464"/>
    </source>
</evidence>
<dbReference type="Proteomes" id="UP001642464">
    <property type="component" value="Unassembled WGS sequence"/>
</dbReference>
<protein>
    <submittedName>
        <fullName evidence="2">Calcium-dependent protein kinase 2</fullName>
    </submittedName>
</protein>
<name>A0ABP0LKU5_9DINO</name>
<keyword evidence="2" id="KW-0808">Transferase</keyword>
<keyword evidence="3" id="KW-1185">Reference proteome</keyword>